<evidence type="ECO:0000256" key="9">
    <source>
        <dbReference type="RuleBase" id="RU363032"/>
    </source>
</evidence>
<evidence type="ECO:0000256" key="5">
    <source>
        <dbReference type="ARBA" id="ARBA00022592"/>
    </source>
</evidence>
<comment type="function">
    <text evidence="10">Part of the binding-protein-dependent transport system for phosphate; probably responsible for the translocation of the substrate across the membrane.</text>
</comment>
<dbReference type="Proteomes" id="UP000298588">
    <property type="component" value="Chromosome"/>
</dbReference>
<dbReference type="CDD" id="cd06261">
    <property type="entry name" value="TM_PBP2"/>
    <property type="match status" value="1"/>
</dbReference>
<keyword evidence="10" id="KW-0997">Cell inner membrane</keyword>
<sequence>MAQSIRRGQVVDTVFHTALWTCGGLVLVILGTMIALLAYDGWPALREFGFGFYTSAVWNPVTEKFGALSMLYGTLVTSIIAVVIAVPVSFGIAFFLTEVCPQVVRKPIGVTIQLLAAVPSIIYGMWGALIVAPLIAVYIQAPLSAALSWIPFVGAVFEGPPQQFSVFTAGLIMALMILPFITAMFVETLESVPQMLAESAYGVGATTWEVFRNVRIPYGRTAMVGAGMLGLGRALGETMAVTFVIGNANRISSSIFAPGSSIASVIASEFGEAEQGSLKLHSLLQLGFSLFIISFIVLAISRWLVRSRLD</sequence>
<dbReference type="EMBL" id="CP039865">
    <property type="protein sequence ID" value="QCK88741.1"/>
    <property type="molecule type" value="Genomic_DNA"/>
</dbReference>
<dbReference type="InterPro" id="IPR011864">
    <property type="entry name" value="Phosphate_PstC"/>
</dbReference>
<dbReference type="InterPro" id="IPR035906">
    <property type="entry name" value="MetI-like_sf"/>
</dbReference>
<evidence type="ECO:0000256" key="4">
    <source>
        <dbReference type="ARBA" id="ARBA00022475"/>
    </source>
</evidence>
<keyword evidence="7 9" id="KW-1133">Transmembrane helix</keyword>
<evidence type="ECO:0000256" key="6">
    <source>
        <dbReference type="ARBA" id="ARBA00022692"/>
    </source>
</evidence>
<evidence type="ECO:0000313" key="12">
    <source>
        <dbReference type="EMBL" id="QCK88741.1"/>
    </source>
</evidence>
<dbReference type="PANTHER" id="PTHR30425">
    <property type="entry name" value="PHOSPHATE TRANSPORT SYSTEM PERMEASE PROTEIN PST"/>
    <property type="match status" value="1"/>
</dbReference>
<feature type="transmembrane region" description="Helical" evidence="9">
    <location>
        <begin position="108"/>
        <end position="129"/>
    </location>
</feature>
<dbReference type="KEGG" id="paqt:E8L99_10395"/>
<reference evidence="12 13" key="1">
    <citation type="submission" date="2019-04" db="EMBL/GenBank/DDBJ databases">
        <title>Phreatobacter aquaticus sp. nov.</title>
        <authorList>
            <person name="Choi A."/>
            <person name="Baek K."/>
        </authorList>
    </citation>
    <scope>NUCLEOTIDE SEQUENCE [LARGE SCALE GENOMIC DNA]</scope>
    <source>
        <strain evidence="12 13">NMCR1094</strain>
    </source>
</reference>
<evidence type="ECO:0000256" key="7">
    <source>
        <dbReference type="ARBA" id="ARBA00022989"/>
    </source>
</evidence>
<protein>
    <recommendedName>
        <fullName evidence="10">Phosphate transport system permease protein</fullName>
    </recommendedName>
</protein>
<dbReference type="NCBIfam" id="TIGR02138">
    <property type="entry name" value="phosphate_pstC"/>
    <property type="match status" value="1"/>
</dbReference>
<keyword evidence="8 9" id="KW-0472">Membrane</keyword>
<evidence type="ECO:0000256" key="10">
    <source>
        <dbReference type="RuleBase" id="RU363054"/>
    </source>
</evidence>
<dbReference type="InterPro" id="IPR051124">
    <property type="entry name" value="Phosphate_Transport_Permease"/>
</dbReference>
<dbReference type="Gene3D" id="1.10.3720.10">
    <property type="entry name" value="MetI-like"/>
    <property type="match status" value="1"/>
</dbReference>
<dbReference type="GO" id="GO:0005315">
    <property type="term" value="F:phosphate transmembrane transporter activity"/>
    <property type="evidence" value="ECO:0007669"/>
    <property type="project" value="InterPro"/>
</dbReference>
<dbReference type="AlphaFoldDB" id="A0A4D7QQN7"/>
<evidence type="ECO:0000256" key="2">
    <source>
        <dbReference type="ARBA" id="ARBA00007069"/>
    </source>
</evidence>
<evidence type="ECO:0000256" key="8">
    <source>
        <dbReference type="ARBA" id="ARBA00023136"/>
    </source>
</evidence>
<dbReference type="PROSITE" id="PS50928">
    <property type="entry name" value="ABC_TM1"/>
    <property type="match status" value="1"/>
</dbReference>
<comment type="similarity">
    <text evidence="2 10">Belongs to the binding-protein-dependent transport system permease family. CysTW subfamily.</text>
</comment>
<keyword evidence="5 10" id="KW-0592">Phosphate transport</keyword>
<evidence type="ECO:0000256" key="1">
    <source>
        <dbReference type="ARBA" id="ARBA00004651"/>
    </source>
</evidence>
<feature type="transmembrane region" description="Helical" evidence="9">
    <location>
        <begin position="164"/>
        <end position="186"/>
    </location>
</feature>
<feature type="transmembrane region" description="Helical" evidence="9">
    <location>
        <begin position="70"/>
        <end position="96"/>
    </location>
</feature>
<keyword evidence="6 9" id="KW-0812">Transmembrane</keyword>
<evidence type="ECO:0000313" key="13">
    <source>
        <dbReference type="Proteomes" id="UP000298588"/>
    </source>
</evidence>
<name>A0A4D7QQN7_9HYPH</name>
<dbReference type="GO" id="GO:0005886">
    <property type="term" value="C:plasma membrane"/>
    <property type="evidence" value="ECO:0007669"/>
    <property type="project" value="UniProtKB-SubCell"/>
</dbReference>
<dbReference type="InterPro" id="IPR000515">
    <property type="entry name" value="MetI-like"/>
</dbReference>
<dbReference type="Pfam" id="PF00528">
    <property type="entry name" value="BPD_transp_1"/>
    <property type="match status" value="1"/>
</dbReference>
<feature type="transmembrane region" description="Helical" evidence="9">
    <location>
        <begin position="14"/>
        <end position="39"/>
    </location>
</feature>
<proteinExistence type="inferred from homology"/>
<comment type="subcellular location">
    <subcellularLocation>
        <location evidence="10">Cell inner membrane</location>
        <topology evidence="10">Multi-pass membrane protein</topology>
    </subcellularLocation>
    <subcellularLocation>
        <location evidence="1 9">Cell membrane</location>
        <topology evidence="1 9">Multi-pass membrane protein</topology>
    </subcellularLocation>
</comment>
<keyword evidence="3 9" id="KW-0813">Transport</keyword>
<dbReference type="SUPFAM" id="SSF161098">
    <property type="entry name" value="MetI-like"/>
    <property type="match status" value="1"/>
</dbReference>
<feature type="transmembrane region" description="Helical" evidence="9">
    <location>
        <begin position="135"/>
        <end position="157"/>
    </location>
</feature>
<dbReference type="GO" id="GO:0006817">
    <property type="term" value="P:phosphate ion transport"/>
    <property type="evidence" value="ECO:0007669"/>
    <property type="project" value="UniProtKB-KW"/>
</dbReference>
<feature type="domain" description="ABC transmembrane type-1" evidence="11">
    <location>
        <begin position="71"/>
        <end position="301"/>
    </location>
</feature>
<keyword evidence="13" id="KW-1185">Reference proteome</keyword>
<feature type="transmembrane region" description="Helical" evidence="9">
    <location>
        <begin position="283"/>
        <end position="305"/>
    </location>
</feature>
<evidence type="ECO:0000256" key="3">
    <source>
        <dbReference type="ARBA" id="ARBA00022448"/>
    </source>
</evidence>
<organism evidence="12 13">
    <name type="scientific">Phreatobacter aquaticus</name>
    <dbReference type="NCBI Taxonomy" id="2570229"/>
    <lineage>
        <taxon>Bacteria</taxon>
        <taxon>Pseudomonadati</taxon>
        <taxon>Pseudomonadota</taxon>
        <taxon>Alphaproteobacteria</taxon>
        <taxon>Hyphomicrobiales</taxon>
        <taxon>Phreatobacteraceae</taxon>
        <taxon>Phreatobacter</taxon>
    </lineage>
</organism>
<keyword evidence="4" id="KW-1003">Cell membrane</keyword>
<evidence type="ECO:0000259" key="11">
    <source>
        <dbReference type="PROSITE" id="PS50928"/>
    </source>
</evidence>
<accession>A0A4D7QQN7</accession>
<dbReference type="OrthoDB" id="9807065at2"/>
<dbReference type="PANTHER" id="PTHR30425:SF1">
    <property type="entry name" value="PHOSPHATE TRANSPORT SYSTEM PERMEASE PROTEIN PSTC"/>
    <property type="match status" value="1"/>
</dbReference>
<gene>
    <name evidence="12" type="primary">pstC</name>
    <name evidence="12" type="ORF">E8L99_10395</name>
</gene>